<dbReference type="RefSeq" id="WP_015915717.1">
    <property type="nucleotide sequence ID" value="NC_011989.1"/>
</dbReference>
<protein>
    <submittedName>
        <fullName evidence="2">Uncharacterized protein</fullName>
    </submittedName>
</protein>
<name>B9JVL4_ALLAM</name>
<dbReference type="Proteomes" id="UP000001596">
    <property type="component" value="Chromosome 1"/>
</dbReference>
<organism evidence="2 3">
    <name type="scientific">Allorhizobium ampelinum (strain ATCC BAA-846 / DSM 112012 / S4)</name>
    <name type="common">Agrobacterium vitis (strain S4)</name>
    <dbReference type="NCBI Taxonomy" id="311402"/>
    <lineage>
        <taxon>Bacteria</taxon>
        <taxon>Pseudomonadati</taxon>
        <taxon>Pseudomonadota</taxon>
        <taxon>Alphaproteobacteria</taxon>
        <taxon>Hyphomicrobiales</taxon>
        <taxon>Rhizobiaceae</taxon>
        <taxon>Rhizobium/Agrobacterium group</taxon>
        <taxon>Allorhizobium</taxon>
        <taxon>Allorhizobium ampelinum</taxon>
    </lineage>
</organism>
<dbReference type="AlphaFoldDB" id="B9JVL4"/>
<keyword evidence="1" id="KW-0732">Signal</keyword>
<evidence type="ECO:0000256" key="1">
    <source>
        <dbReference type="SAM" id="SignalP"/>
    </source>
</evidence>
<dbReference type="HOGENOM" id="CLU_1634027_0_0_5"/>
<reference evidence="2 3" key="1">
    <citation type="journal article" date="2009" name="J. Bacteriol.">
        <title>Genome sequences of three Agrobacterium biovars help elucidate the evolution of multichromosome genomes in bacteria.</title>
        <authorList>
            <person name="Slater S.C."/>
            <person name="Goldman B.S."/>
            <person name="Goodner B."/>
            <person name="Setubal J.C."/>
            <person name="Farrand S.K."/>
            <person name="Nester E.W."/>
            <person name="Burr T.J."/>
            <person name="Banta L."/>
            <person name="Dickerman A.W."/>
            <person name="Paulsen I."/>
            <person name="Otten L."/>
            <person name="Suen G."/>
            <person name="Welch R."/>
            <person name="Almeida N.F."/>
            <person name="Arnold F."/>
            <person name="Burton O.T."/>
            <person name="Du Z."/>
            <person name="Ewing A."/>
            <person name="Godsy E."/>
            <person name="Heisel S."/>
            <person name="Houmiel K.L."/>
            <person name="Jhaveri J."/>
            <person name="Lu J."/>
            <person name="Miller N.M."/>
            <person name="Norton S."/>
            <person name="Chen Q."/>
            <person name="Phoolcharoen W."/>
            <person name="Ohlin V."/>
            <person name="Ondrusek D."/>
            <person name="Pride N."/>
            <person name="Stricklin S.L."/>
            <person name="Sun J."/>
            <person name="Wheeler C."/>
            <person name="Wilson L."/>
            <person name="Zhu H."/>
            <person name="Wood D.W."/>
        </authorList>
    </citation>
    <scope>NUCLEOTIDE SEQUENCE [LARGE SCALE GENOMIC DNA]</scope>
    <source>
        <strain evidence="3">S4 / ATCC BAA-846</strain>
    </source>
</reference>
<accession>B9JVL4</accession>
<evidence type="ECO:0000313" key="2">
    <source>
        <dbReference type="EMBL" id="ACM36294.1"/>
    </source>
</evidence>
<sequence>MQMKGRLNFSASATAFAVALMVCTVPFSFTNTAALAQEAETVPPAVTFLISGGYWEDPGTANSTGIVKSPGVIDASKDGTRRGYYRLYALRQPDRTAKVFLSQISVTDQGPQIIDTVELQEITDLHPYVTDIRSEDPSGVNRGFGLSAMVYLKQDARSNDPESWTVVVDEFGEIQVERESH</sequence>
<feature type="signal peptide" evidence="1">
    <location>
        <begin position="1"/>
        <end position="33"/>
    </location>
</feature>
<proteinExistence type="predicted"/>
<dbReference type="EMBL" id="CP000633">
    <property type="protein sequence ID" value="ACM36294.1"/>
    <property type="molecule type" value="Genomic_DNA"/>
</dbReference>
<gene>
    <name evidence="2" type="ordered locus">Avi_1802</name>
</gene>
<dbReference type="eggNOG" id="ENOG50342YZ">
    <property type="taxonomic scope" value="Bacteria"/>
</dbReference>
<feature type="chain" id="PRO_5002887371" evidence="1">
    <location>
        <begin position="34"/>
        <end position="181"/>
    </location>
</feature>
<evidence type="ECO:0000313" key="3">
    <source>
        <dbReference type="Proteomes" id="UP000001596"/>
    </source>
</evidence>
<dbReference type="KEGG" id="avi:Avi_1802"/>
<keyword evidence="3" id="KW-1185">Reference proteome</keyword>